<dbReference type="GO" id="GO:0051082">
    <property type="term" value="F:unfolded protein binding"/>
    <property type="evidence" value="ECO:0007669"/>
    <property type="project" value="InterPro"/>
</dbReference>
<dbReference type="GO" id="GO:0140662">
    <property type="term" value="F:ATP-dependent protein folding chaperone"/>
    <property type="evidence" value="ECO:0007669"/>
    <property type="project" value="InterPro"/>
</dbReference>
<dbReference type="SUPFAM" id="SSF55874">
    <property type="entry name" value="ATPase domain of HSP90 chaperone/DNA topoisomerase II/histidine kinase"/>
    <property type="match status" value="1"/>
</dbReference>
<sequence length="193" mass="21916">MHLRSIIRHRTVLSTSFRILQNYSPIVSNQSNYYHHLILQKPVSRTSISIQRYLTTNSQPENVTSVPSVEKHNFQAETQELLHIVAKSLYSDKEIFIRELISNANDALEKLRYVQLAAGGEQVDDDKREIYITVDDINKILTIKDTGIGMTKAEAIDNLGTIARSGSKLFIEELKKEKGALDEGKIIGQLYLM</sequence>
<dbReference type="GO" id="GO:0005524">
    <property type="term" value="F:ATP binding"/>
    <property type="evidence" value="ECO:0007669"/>
    <property type="project" value="UniProtKB-KW"/>
</dbReference>
<keyword evidence="3" id="KW-0067">ATP-binding</keyword>
<protein>
    <submittedName>
        <fullName evidence="5">Uncharacterized protein</fullName>
    </submittedName>
</protein>
<dbReference type="Proteomes" id="UP000663874">
    <property type="component" value="Unassembled WGS sequence"/>
</dbReference>
<feature type="non-terminal residue" evidence="5">
    <location>
        <position position="193"/>
    </location>
</feature>
<evidence type="ECO:0000256" key="2">
    <source>
        <dbReference type="ARBA" id="ARBA00022741"/>
    </source>
</evidence>
<keyword evidence="2" id="KW-0547">Nucleotide-binding</keyword>
<dbReference type="InterPro" id="IPR036890">
    <property type="entry name" value="HATPase_C_sf"/>
</dbReference>
<reference evidence="5" key="1">
    <citation type="submission" date="2021-02" db="EMBL/GenBank/DDBJ databases">
        <authorList>
            <person name="Nowell W R."/>
        </authorList>
    </citation>
    <scope>NUCLEOTIDE SEQUENCE</scope>
</reference>
<gene>
    <name evidence="5" type="ORF">FNK824_LOCUS8788</name>
</gene>
<comment type="caution">
    <text evidence="5">The sequence shown here is derived from an EMBL/GenBank/DDBJ whole genome shotgun (WGS) entry which is preliminary data.</text>
</comment>
<keyword evidence="4" id="KW-0143">Chaperone</keyword>
<dbReference type="GO" id="GO:0016887">
    <property type="term" value="F:ATP hydrolysis activity"/>
    <property type="evidence" value="ECO:0007669"/>
    <property type="project" value="InterPro"/>
</dbReference>
<proteinExistence type="inferred from homology"/>
<evidence type="ECO:0000256" key="3">
    <source>
        <dbReference type="ARBA" id="ARBA00022840"/>
    </source>
</evidence>
<evidence type="ECO:0000313" key="6">
    <source>
        <dbReference type="Proteomes" id="UP000663874"/>
    </source>
</evidence>
<comment type="similarity">
    <text evidence="1">Belongs to the heat shock protein 90 family.</text>
</comment>
<dbReference type="PANTHER" id="PTHR11528">
    <property type="entry name" value="HEAT SHOCK PROTEIN 90 FAMILY MEMBER"/>
    <property type="match status" value="1"/>
</dbReference>
<dbReference type="AlphaFoldDB" id="A0A818UQN0"/>
<dbReference type="EMBL" id="CAJOBE010000883">
    <property type="protein sequence ID" value="CAF3695253.1"/>
    <property type="molecule type" value="Genomic_DNA"/>
</dbReference>
<dbReference type="Gene3D" id="3.30.565.10">
    <property type="entry name" value="Histidine kinase-like ATPase, C-terminal domain"/>
    <property type="match status" value="1"/>
</dbReference>
<dbReference type="PRINTS" id="PR00775">
    <property type="entry name" value="HEATSHOCK90"/>
</dbReference>
<evidence type="ECO:0000256" key="4">
    <source>
        <dbReference type="ARBA" id="ARBA00023186"/>
    </source>
</evidence>
<accession>A0A818UQN0</accession>
<dbReference type="InterPro" id="IPR001404">
    <property type="entry name" value="Hsp90_fam"/>
</dbReference>
<evidence type="ECO:0000256" key="1">
    <source>
        <dbReference type="ARBA" id="ARBA00008239"/>
    </source>
</evidence>
<dbReference type="InterPro" id="IPR020575">
    <property type="entry name" value="Hsp90_N"/>
</dbReference>
<evidence type="ECO:0000313" key="5">
    <source>
        <dbReference type="EMBL" id="CAF3695253.1"/>
    </source>
</evidence>
<name>A0A818UQN0_9BILA</name>
<organism evidence="5 6">
    <name type="scientific">Rotaria sordida</name>
    <dbReference type="NCBI Taxonomy" id="392033"/>
    <lineage>
        <taxon>Eukaryota</taxon>
        <taxon>Metazoa</taxon>
        <taxon>Spiralia</taxon>
        <taxon>Gnathifera</taxon>
        <taxon>Rotifera</taxon>
        <taxon>Eurotatoria</taxon>
        <taxon>Bdelloidea</taxon>
        <taxon>Philodinida</taxon>
        <taxon>Philodinidae</taxon>
        <taxon>Rotaria</taxon>
    </lineage>
</organism>